<organism evidence="2 3">
    <name type="scientific">Scopulibacillus cellulosilyticus</name>
    <dbReference type="NCBI Taxonomy" id="2665665"/>
    <lineage>
        <taxon>Bacteria</taxon>
        <taxon>Bacillati</taxon>
        <taxon>Bacillota</taxon>
        <taxon>Bacilli</taxon>
        <taxon>Bacillales</taxon>
        <taxon>Sporolactobacillaceae</taxon>
        <taxon>Scopulibacillus</taxon>
    </lineage>
</organism>
<dbReference type="Pfam" id="PF13556">
    <property type="entry name" value="HTH_30"/>
    <property type="match status" value="1"/>
</dbReference>
<dbReference type="Gene3D" id="1.10.10.2840">
    <property type="entry name" value="PucR C-terminal helix-turn-helix domain"/>
    <property type="match status" value="1"/>
</dbReference>
<evidence type="ECO:0000313" key="3">
    <source>
        <dbReference type="Proteomes" id="UP001596505"/>
    </source>
</evidence>
<proteinExistence type="predicted"/>
<dbReference type="InterPro" id="IPR025736">
    <property type="entry name" value="PucR_C-HTH_dom"/>
</dbReference>
<dbReference type="RefSeq" id="WP_380965150.1">
    <property type="nucleotide sequence ID" value="NZ_JBHTCO010000005.1"/>
</dbReference>
<dbReference type="EMBL" id="JBHTCO010000005">
    <property type="protein sequence ID" value="MFC7392737.1"/>
    <property type="molecule type" value="Genomic_DNA"/>
</dbReference>
<reference evidence="3" key="1">
    <citation type="journal article" date="2019" name="Int. J. Syst. Evol. Microbiol.">
        <title>The Global Catalogue of Microorganisms (GCM) 10K type strain sequencing project: providing services to taxonomists for standard genome sequencing and annotation.</title>
        <authorList>
            <consortium name="The Broad Institute Genomics Platform"/>
            <consortium name="The Broad Institute Genome Sequencing Center for Infectious Disease"/>
            <person name="Wu L."/>
            <person name="Ma J."/>
        </authorList>
    </citation>
    <scope>NUCLEOTIDE SEQUENCE [LARGE SCALE GENOMIC DNA]</scope>
    <source>
        <strain evidence="3">CGMCC 1.16305</strain>
    </source>
</reference>
<name>A0ABW2PVP9_9BACL</name>
<gene>
    <name evidence="2" type="ORF">ACFQRG_07030</name>
</gene>
<protein>
    <submittedName>
        <fullName evidence="2">Helix-turn-helix domain-containing protein</fullName>
    </submittedName>
</protein>
<comment type="caution">
    <text evidence="2">The sequence shown here is derived from an EMBL/GenBank/DDBJ whole genome shotgun (WGS) entry which is preliminary data.</text>
</comment>
<dbReference type="Proteomes" id="UP001596505">
    <property type="component" value="Unassembled WGS sequence"/>
</dbReference>
<sequence length="67" mass="8086">MLYTYLQNGGNLEKTSNTLALSMSGLRYRIQKIEDLLEEDLRDQLVGYQFFYDYKRLSLREKFLLNR</sequence>
<dbReference type="InterPro" id="IPR042070">
    <property type="entry name" value="PucR_C-HTH_sf"/>
</dbReference>
<accession>A0ABW2PVP9</accession>
<feature type="domain" description="PucR C-terminal helix-turn-helix" evidence="1">
    <location>
        <begin position="2"/>
        <end position="43"/>
    </location>
</feature>
<evidence type="ECO:0000313" key="2">
    <source>
        <dbReference type="EMBL" id="MFC7392737.1"/>
    </source>
</evidence>
<evidence type="ECO:0000259" key="1">
    <source>
        <dbReference type="Pfam" id="PF13556"/>
    </source>
</evidence>
<keyword evidence="3" id="KW-1185">Reference proteome</keyword>